<dbReference type="GO" id="GO:0004984">
    <property type="term" value="F:olfactory receptor activity"/>
    <property type="evidence" value="ECO:0007669"/>
    <property type="project" value="InterPro"/>
</dbReference>
<comment type="subcellular location">
    <subcellularLocation>
        <location evidence="1 10">Cell membrane</location>
        <topology evidence="1 10">Multi-pass membrane protein</topology>
    </subcellularLocation>
</comment>
<evidence type="ECO:0000256" key="7">
    <source>
        <dbReference type="ARBA" id="ARBA00023136"/>
    </source>
</evidence>
<feature type="transmembrane region" description="Helical" evidence="10">
    <location>
        <begin position="302"/>
        <end position="324"/>
    </location>
</feature>
<dbReference type="PANTHER" id="PTHR21137">
    <property type="entry name" value="ODORANT RECEPTOR"/>
    <property type="match status" value="1"/>
</dbReference>
<comment type="similarity">
    <text evidence="10">Belongs to the insect chemoreceptor superfamily. Heteromeric odorant receptor channel (TC 1.A.69) family.</text>
</comment>
<evidence type="ECO:0000256" key="9">
    <source>
        <dbReference type="ARBA" id="ARBA00023224"/>
    </source>
</evidence>
<organism evidence="11">
    <name type="scientific">Scaeva pyrastri</name>
    <name type="common">Hoverfly</name>
    <name type="synonym">Musca pyrastri</name>
    <dbReference type="NCBI Taxonomy" id="219539"/>
    <lineage>
        <taxon>Eukaryota</taxon>
        <taxon>Metazoa</taxon>
        <taxon>Ecdysozoa</taxon>
        <taxon>Arthropoda</taxon>
        <taxon>Hexapoda</taxon>
        <taxon>Insecta</taxon>
        <taxon>Pterygota</taxon>
        <taxon>Neoptera</taxon>
        <taxon>Endopterygota</taxon>
        <taxon>Diptera</taxon>
        <taxon>Brachycera</taxon>
        <taxon>Muscomorpha</taxon>
        <taxon>Syrphoidea</taxon>
        <taxon>Syrphidae</taxon>
        <taxon>Syrphinae</taxon>
        <taxon>Syrphini</taxon>
        <taxon>Scaeva</taxon>
    </lineage>
</organism>
<evidence type="ECO:0000256" key="8">
    <source>
        <dbReference type="ARBA" id="ARBA00023170"/>
    </source>
</evidence>
<reference evidence="11" key="2">
    <citation type="journal article" date="2016" name="PLoS ONE">
        <title>Molecular Characterization and Sex Distribution of Chemosensory Receptor Gene Family Based on Transcriptome Analysis of Scaeva pyrastri.</title>
        <authorList>
            <person name="Li X.M."/>
            <person name="Zhu X.Y."/>
            <person name="He P."/>
            <person name="Xu L."/>
            <person name="Sun L."/>
            <person name="Chen L."/>
            <person name="Wang Z.Q."/>
            <person name="Deng D.G."/>
            <person name="Zhang Y.N."/>
        </authorList>
    </citation>
    <scope>NUCLEOTIDE SEQUENCE</scope>
</reference>
<evidence type="ECO:0000256" key="6">
    <source>
        <dbReference type="ARBA" id="ARBA00022989"/>
    </source>
</evidence>
<dbReference type="PANTHER" id="PTHR21137:SF35">
    <property type="entry name" value="ODORANT RECEPTOR 19A-RELATED"/>
    <property type="match status" value="1"/>
</dbReference>
<evidence type="ECO:0000256" key="5">
    <source>
        <dbReference type="ARBA" id="ARBA00022725"/>
    </source>
</evidence>
<dbReference type="InterPro" id="IPR004117">
    <property type="entry name" value="7tm6_olfct_rcpt"/>
</dbReference>
<dbReference type="EMBL" id="KU291840">
    <property type="protein sequence ID" value="AOE48090.1"/>
    <property type="molecule type" value="mRNA"/>
</dbReference>
<evidence type="ECO:0000256" key="10">
    <source>
        <dbReference type="RuleBase" id="RU351113"/>
    </source>
</evidence>
<keyword evidence="5 10" id="KW-0552">Olfaction</keyword>
<dbReference type="AlphaFoldDB" id="A0A1B3B7B3"/>
<evidence type="ECO:0000256" key="3">
    <source>
        <dbReference type="ARBA" id="ARBA00022606"/>
    </source>
</evidence>
<feature type="transmembrane region" description="Helical" evidence="10">
    <location>
        <begin position="43"/>
        <end position="63"/>
    </location>
</feature>
<dbReference type="Pfam" id="PF02949">
    <property type="entry name" value="7tm_6"/>
    <property type="match status" value="1"/>
</dbReference>
<keyword evidence="7 10" id="KW-0472">Membrane</keyword>
<dbReference type="GO" id="GO:0005886">
    <property type="term" value="C:plasma membrane"/>
    <property type="evidence" value="ECO:0007669"/>
    <property type="project" value="UniProtKB-SubCell"/>
</dbReference>
<reference evidence="11" key="1">
    <citation type="submission" date="2015-12" db="EMBL/GenBank/DDBJ databases">
        <authorList>
            <person name="Shamseldin A."/>
            <person name="Moawad H."/>
            <person name="Abd El-Rahim W.M."/>
            <person name="Sadowsky M.J."/>
        </authorList>
    </citation>
    <scope>NUCLEOTIDE SEQUENCE</scope>
</reference>
<keyword evidence="2" id="KW-1003">Cell membrane</keyword>
<keyword evidence="3 10" id="KW-0716">Sensory transduction</keyword>
<protein>
    <recommendedName>
        <fullName evidence="10">Odorant receptor</fullName>
    </recommendedName>
</protein>
<keyword evidence="4 10" id="KW-0812">Transmembrane</keyword>
<keyword evidence="8 10" id="KW-0675">Receptor</keyword>
<accession>A0A1B3B7B3</accession>
<name>A0A1B3B7B3_SCAPY</name>
<evidence type="ECO:0000256" key="1">
    <source>
        <dbReference type="ARBA" id="ARBA00004651"/>
    </source>
</evidence>
<evidence type="ECO:0000256" key="2">
    <source>
        <dbReference type="ARBA" id="ARBA00022475"/>
    </source>
</evidence>
<feature type="transmembrane region" description="Helical" evidence="10">
    <location>
        <begin position="272"/>
        <end position="296"/>
    </location>
</feature>
<proteinExistence type="evidence at transcript level"/>
<dbReference type="GO" id="GO:0005549">
    <property type="term" value="F:odorant binding"/>
    <property type="evidence" value="ECO:0007669"/>
    <property type="project" value="InterPro"/>
</dbReference>
<evidence type="ECO:0000313" key="11">
    <source>
        <dbReference type="EMBL" id="AOE48090.1"/>
    </source>
</evidence>
<keyword evidence="6 10" id="KW-1133">Transmembrane helix</keyword>
<keyword evidence="9 10" id="KW-0807">Transducer</keyword>
<evidence type="ECO:0000256" key="4">
    <source>
        <dbReference type="ARBA" id="ARBA00022692"/>
    </source>
</evidence>
<feature type="transmembrane region" description="Helical" evidence="10">
    <location>
        <begin position="132"/>
        <end position="150"/>
    </location>
</feature>
<dbReference type="GO" id="GO:0007165">
    <property type="term" value="P:signal transduction"/>
    <property type="evidence" value="ECO:0007669"/>
    <property type="project" value="UniProtKB-KW"/>
</dbReference>
<sequence length="402" mass="46307">MDEIIPDMDWNEDTTYAIGGYRRFCSYFGIWPSKDRFSSGLKVTFYMVLQTLTVGIFLQRLVVYGNCGTTQEIVDTFTVSMSSTQIGLKCIFIYMQHDRFKNILDATVEDWALTTDKESKSIMLKFARIGRNIFYCQCFLGLFTAVPLILGEIPHQRELVSELDNSTTLIRNIILAPNCWVLQSSSTSTYYLFWSLLALYVFCVAMATVACNLIVYGFGLHVYVQFELLYRSVQELDVDKTFKEQRRIVKKFIKRHNRMLDMANELEDASTAVIFSEVSAIVIVGCIAGTLFLLAMQSGDRAVLTAMAGRIFLVFIQLFIFCYMGEKLSIQADKIQNAIYNNCPWYEFPPQIGRDLKLIMIRSNYPFFLTAGKFYIMNLLNFKEVVKSMFSFFSVLRLMLQN</sequence>
<feature type="transmembrane region" description="Helical" evidence="10">
    <location>
        <begin position="191"/>
        <end position="224"/>
    </location>
</feature>
<comment type="caution">
    <text evidence="10">Lacks conserved residue(s) required for the propagation of feature annotation.</text>
</comment>